<name>A0A4S4A4N5_9FLAO</name>
<keyword evidence="2" id="KW-1185">Reference proteome</keyword>
<dbReference type="InterPro" id="IPR003718">
    <property type="entry name" value="OsmC/Ohr_fam"/>
</dbReference>
<gene>
    <name evidence="1" type="ORF">E6C50_03375</name>
</gene>
<dbReference type="InterPro" id="IPR019904">
    <property type="entry name" value="Peroxiredoxin_OsmC"/>
</dbReference>
<dbReference type="RefSeq" id="WP_136401776.1">
    <property type="nucleotide sequence ID" value="NZ_SSNZ01000001.1"/>
</dbReference>
<dbReference type="NCBIfam" id="TIGR03562">
    <property type="entry name" value="osmo_induc_OsmC"/>
    <property type="match status" value="1"/>
</dbReference>
<evidence type="ECO:0000313" key="2">
    <source>
        <dbReference type="Proteomes" id="UP000307507"/>
    </source>
</evidence>
<sequence>MKLIRRASANWKGSGMEGKGSVSTQSTTLNKANLSFKTRFEDGVGTNPEELIGAAHAGCFSMKLSFVLNEAGFTADNIDTNAKVVFEDGKITQVQLDVKASVPEISEEAFQKAALDAKENCPISQLLKAEIILVAALV</sequence>
<dbReference type="Proteomes" id="UP000307507">
    <property type="component" value="Unassembled WGS sequence"/>
</dbReference>
<organism evidence="1 2">
    <name type="scientific">Flavobacterium supellecticarium</name>
    <dbReference type="NCBI Taxonomy" id="2565924"/>
    <lineage>
        <taxon>Bacteria</taxon>
        <taxon>Pseudomonadati</taxon>
        <taxon>Bacteroidota</taxon>
        <taxon>Flavobacteriia</taxon>
        <taxon>Flavobacteriales</taxon>
        <taxon>Flavobacteriaceae</taxon>
        <taxon>Flavobacterium</taxon>
    </lineage>
</organism>
<evidence type="ECO:0000313" key="1">
    <source>
        <dbReference type="EMBL" id="THF53253.1"/>
    </source>
</evidence>
<proteinExistence type="predicted"/>
<dbReference type="InterPro" id="IPR015946">
    <property type="entry name" value="KH_dom-like_a/b"/>
</dbReference>
<dbReference type="Pfam" id="PF02566">
    <property type="entry name" value="OsmC"/>
    <property type="match status" value="1"/>
</dbReference>
<dbReference type="EMBL" id="SSNZ01000001">
    <property type="protein sequence ID" value="THF53253.1"/>
    <property type="molecule type" value="Genomic_DNA"/>
</dbReference>
<dbReference type="GO" id="GO:0006979">
    <property type="term" value="P:response to oxidative stress"/>
    <property type="evidence" value="ECO:0007669"/>
    <property type="project" value="InterPro"/>
</dbReference>
<reference evidence="1" key="1">
    <citation type="submission" date="2019-04" db="EMBL/GenBank/DDBJ databases">
        <title>Flavobacterium sp. nov. isolated from construction timber.</title>
        <authorList>
            <person name="Lin S.-Y."/>
            <person name="Chang C.-T."/>
            <person name="Young C.-C."/>
        </authorList>
    </citation>
    <scope>NUCLEOTIDE SEQUENCE [LARGE SCALE GENOMIC DNA]</scope>
    <source>
        <strain evidence="1">CC-CTC003</strain>
    </source>
</reference>
<dbReference type="SUPFAM" id="SSF82784">
    <property type="entry name" value="OsmC-like"/>
    <property type="match status" value="1"/>
</dbReference>
<comment type="caution">
    <text evidence="1">The sequence shown here is derived from an EMBL/GenBank/DDBJ whole genome shotgun (WGS) entry which is preliminary data.</text>
</comment>
<dbReference type="PANTHER" id="PTHR42830">
    <property type="entry name" value="OSMOTICALLY INDUCIBLE FAMILY PROTEIN"/>
    <property type="match status" value="1"/>
</dbReference>
<accession>A0A4S4A4N5</accession>
<dbReference type="InterPro" id="IPR036102">
    <property type="entry name" value="OsmC/Ohrsf"/>
</dbReference>
<dbReference type="OrthoDB" id="9807532at2"/>
<dbReference type="GO" id="GO:0004601">
    <property type="term" value="F:peroxidase activity"/>
    <property type="evidence" value="ECO:0007669"/>
    <property type="project" value="InterPro"/>
</dbReference>
<dbReference type="PANTHER" id="PTHR42830:SF1">
    <property type="entry name" value="OSMOTICALLY INDUCIBLE FAMILY PROTEIN"/>
    <property type="match status" value="1"/>
</dbReference>
<dbReference type="AlphaFoldDB" id="A0A4S4A4N5"/>
<dbReference type="Gene3D" id="3.30.300.20">
    <property type="match status" value="1"/>
</dbReference>
<protein>
    <submittedName>
        <fullName evidence="1">OsmC family protein</fullName>
    </submittedName>
</protein>
<dbReference type="InterPro" id="IPR052707">
    <property type="entry name" value="OsmC_Ohr_Peroxiredoxin"/>
</dbReference>